<evidence type="ECO:0000313" key="3">
    <source>
        <dbReference type="Proteomes" id="UP000077926"/>
    </source>
</evidence>
<dbReference type="RefSeq" id="WP_064463874.1">
    <property type="nucleotide sequence ID" value="NZ_CP017080.1"/>
</dbReference>
<proteinExistence type="predicted"/>
<dbReference type="AlphaFoldDB" id="A0A1B3XJK4"/>
<sequence length="61" mass="6828">MNVDRYKRIAVAGCRISAAFFLELIEKQKNSPRIDAFIHECGGLSAILMLLSTNLAVYLQN</sequence>
<keyword evidence="1" id="KW-1133">Transmembrane helix</keyword>
<name>A0A1B3XJK4_9BACI</name>
<keyword evidence="1" id="KW-0472">Membrane</keyword>
<dbReference type="KEGG" id="bmur:ABE28_003390"/>
<reference evidence="2 3" key="1">
    <citation type="submission" date="2016-08" db="EMBL/GenBank/DDBJ databases">
        <title>Complete genome sequence of Bacillus muralis G25-68, a strain with toxicity to nematodes.</title>
        <authorList>
            <person name="Zheng Z."/>
        </authorList>
    </citation>
    <scope>NUCLEOTIDE SEQUENCE [LARGE SCALE GENOMIC DNA]</scope>
    <source>
        <strain evidence="2 3">G25-68</strain>
    </source>
</reference>
<organism evidence="2 3">
    <name type="scientific">Peribacillus muralis</name>
    <dbReference type="NCBI Taxonomy" id="264697"/>
    <lineage>
        <taxon>Bacteria</taxon>
        <taxon>Bacillati</taxon>
        <taxon>Bacillota</taxon>
        <taxon>Bacilli</taxon>
        <taxon>Bacillales</taxon>
        <taxon>Bacillaceae</taxon>
        <taxon>Peribacillus</taxon>
    </lineage>
</organism>
<gene>
    <name evidence="2" type="ORF">ABE28_003390</name>
</gene>
<feature type="transmembrane region" description="Helical" evidence="1">
    <location>
        <begin position="37"/>
        <end position="59"/>
    </location>
</feature>
<accession>A0A1B3XJK4</accession>
<evidence type="ECO:0000256" key="1">
    <source>
        <dbReference type="SAM" id="Phobius"/>
    </source>
</evidence>
<dbReference type="Proteomes" id="UP000077926">
    <property type="component" value="Chromosome"/>
</dbReference>
<keyword evidence="3" id="KW-1185">Reference proteome</keyword>
<dbReference type="EMBL" id="CP017080">
    <property type="protein sequence ID" value="AOH53383.1"/>
    <property type="molecule type" value="Genomic_DNA"/>
</dbReference>
<keyword evidence="1" id="KW-0812">Transmembrane</keyword>
<protein>
    <submittedName>
        <fullName evidence="2">Uncharacterized protein</fullName>
    </submittedName>
</protein>
<evidence type="ECO:0000313" key="2">
    <source>
        <dbReference type="EMBL" id="AOH53383.1"/>
    </source>
</evidence>